<evidence type="ECO:0000313" key="3">
    <source>
        <dbReference type="EMBL" id="MED6293208.1"/>
    </source>
</evidence>
<evidence type="ECO:0000256" key="1">
    <source>
        <dbReference type="SAM" id="Coils"/>
    </source>
</evidence>
<feature type="coiled-coil region" evidence="1">
    <location>
        <begin position="201"/>
        <end position="242"/>
    </location>
</feature>
<organism evidence="3 4">
    <name type="scientific">Characodon lateralis</name>
    <dbReference type="NCBI Taxonomy" id="208331"/>
    <lineage>
        <taxon>Eukaryota</taxon>
        <taxon>Metazoa</taxon>
        <taxon>Chordata</taxon>
        <taxon>Craniata</taxon>
        <taxon>Vertebrata</taxon>
        <taxon>Euteleostomi</taxon>
        <taxon>Actinopterygii</taxon>
        <taxon>Neopterygii</taxon>
        <taxon>Teleostei</taxon>
        <taxon>Neoteleostei</taxon>
        <taxon>Acanthomorphata</taxon>
        <taxon>Ovalentaria</taxon>
        <taxon>Atherinomorphae</taxon>
        <taxon>Cyprinodontiformes</taxon>
        <taxon>Goodeidae</taxon>
        <taxon>Characodon</taxon>
    </lineage>
</organism>
<keyword evidence="4" id="KW-1185">Reference proteome</keyword>
<accession>A0ABU7F185</accession>
<sequence length="321" mass="36994">MRFRQLQLGTDSRVAELSSQAKLHSFEAERAHLLKEETAKALTQCQVECEKQQKKLELLTQEFYRLQSSSEKRVAELQAQNAEQASRLETYEKLEQELDQVTMQAAEIENEEEAERVVFSYGYGANVPTTAKRRLKQSVHLARRVLQLERQNTSLRRELDRLQSQTGQMSQELSAANQLLQQTQQPYSFLIETVRERDAQVSALKDRVSSVEEEVSSLRKERNALQQVKNDMAADLERLLSNREELAMMKQALISMRSRQGEGLDLFETGNSTTRTSGTAKQQSKRVIGTGKEESSNKPRPTVFTKREVPDWYQRPRQKLK</sequence>
<proteinExistence type="predicted"/>
<dbReference type="EMBL" id="JAHUTJ010074263">
    <property type="protein sequence ID" value="MED6293208.1"/>
    <property type="molecule type" value="Genomic_DNA"/>
</dbReference>
<dbReference type="InterPro" id="IPR026205">
    <property type="entry name" value="PIBF1"/>
</dbReference>
<gene>
    <name evidence="3" type="ORF">CHARACLAT_008405</name>
</gene>
<comment type="caution">
    <text evidence="3">The sequence shown here is derived from an EMBL/GenBank/DDBJ whole genome shotgun (WGS) entry which is preliminary data.</text>
</comment>
<name>A0ABU7F185_9TELE</name>
<dbReference type="Proteomes" id="UP001352852">
    <property type="component" value="Unassembled WGS sequence"/>
</dbReference>
<feature type="coiled-coil region" evidence="1">
    <location>
        <begin position="145"/>
        <end position="172"/>
    </location>
</feature>
<evidence type="ECO:0000256" key="2">
    <source>
        <dbReference type="SAM" id="MobiDB-lite"/>
    </source>
</evidence>
<protein>
    <recommendedName>
        <fullName evidence="5">Progesterone-induced-blocking factor 1</fullName>
    </recommendedName>
</protein>
<feature type="compositionally biased region" description="Polar residues" evidence="2">
    <location>
        <begin position="269"/>
        <end position="282"/>
    </location>
</feature>
<dbReference type="PANTHER" id="PTHR18950:SF0">
    <property type="entry name" value="PROGESTERONE IMMUNOMODULATORY BINDING FACTOR 1"/>
    <property type="match status" value="1"/>
</dbReference>
<evidence type="ECO:0008006" key="5">
    <source>
        <dbReference type="Google" id="ProtNLM"/>
    </source>
</evidence>
<feature type="coiled-coil region" evidence="1">
    <location>
        <begin position="42"/>
        <end position="114"/>
    </location>
</feature>
<reference evidence="3 4" key="1">
    <citation type="submission" date="2021-06" db="EMBL/GenBank/DDBJ databases">
        <authorList>
            <person name="Palmer J.M."/>
        </authorList>
    </citation>
    <scope>NUCLEOTIDE SEQUENCE [LARGE SCALE GENOMIC DNA]</scope>
    <source>
        <strain evidence="3 4">CL_MEX2019</strain>
        <tissue evidence="3">Muscle</tissue>
    </source>
</reference>
<keyword evidence="1" id="KW-0175">Coiled coil</keyword>
<evidence type="ECO:0000313" key="4">
    <source>
        <dbReference type="Proteomes" id="UP001352852"/>
    </source>
</evidence>
<dbReference type="Gene3D" id="1.10.287.1490">
    <property type="match status" value="1"/>
</dbReference>
<feature type="region of interest" description="Disordered" evidence="2">
    <location>
        <begin position="265"/>
        <end position="321"/>
    </location>
</feature>
<dbReference type="PANTHER" id="PTHR18950">
    <property type="entry name" value="PROGESTERONE-INDUCED BLOCKING FACTOR 1"/>
    <property type="match status" value="1"/>
</dbReference>